<evidence type="ECO:0008006" key="4">
    <source>
        <dbReference type="Google" id="ProtNLM"/>
    </source>
</evidence>
<protein>
    <recommendedName>
        <fullName evidence="4">C2H2-type domain-containing protein</fullName>
    </recommendedName>
</protein>
<evidence type="ECO:0000313" key="2">
    <source>
        <dbReference type="EMBL" id="KAF9787191.1"/>
    </source>
</evidence>
<reference evidence="2" key="1">
    <citation type="journal article" date="2020" name="Nat. Commun.">
        <title>Large-scale genome sequencing of mycorrhizal fungi provides insights into the early evolution of symbiotic traits.</title>
        <authorList>
            <person name="Miyauchi S."/>
            <person name="Kiss E."/>
            <person name="Kuo A."/>
            <person name="Drula E."/>
            <person name="Kohler A."/>
            <person name="Sanchez-Garcia M."/>
            <person name="Morin E."/>
            <person name="Andreopoulos B."/>
            <person name="Barry K.W."/>
            <person name="Bonito G."/>
            <person name="Buee M."/>
            <person name="Carver A."/>
            <person name="Chen C."/>
            <person name="Cichocki N."/>
            <person name="Clum A."/>
            <person name="Culley D."/>
            <person name="Crous P.W."/>
            <person name="Fauchery L."/>
            <person name="Girlanda M."/>
            <person name="Hayes R.D."/>
            <person name="Keri Z."/>
            <person name="LaButti K."/>
            <person name="Lipzen A."/>
            <person name="Lombard V."/>
            <person name="Magnuson J."/>
            <person name="Maillard F."/>
            <person name="Murat C."/>
            <person name="Nolan M."/>
            <person name="Ohm R.A."/>
            <person name="Pangilinan J."/>
            <person name="Pereira M.F."/>
            <person name="Perotto S."/>
            <person name="Peter M."/>
            <person name="Pfister S."/>
            <person name="Riley R."/>
            <person name="Sitrit Y."/>
            <person name="Stielow J.B."/>
            <person name="Szollosi G."/>
            <person name="Zifcakova L."/>
            <person name="Stursova M."/>
            <person name="Spatafora J.W."/>
            <person name="Tedersoo L."/>
            <person name="Vaario L.M."/>
            <person name="Yamada A."/>
            <person name="Yan M."/>
            <person name="Wang P."/>
            <person name="Xu J."/>
            <person name="Bruns T."/>
            <person name="Baldrian P."/>
            <person name="Vilgalys R."/>
            <person name="Dunand C."/>
            <person name="Henrissat B."/>
            <person name="Grigoriev I.V."/>
            <person name="Hibbett D."/>
            <person name="Nagy L.G."/>
            <person name="Martin F.M."/>
        </authorList>
    </citation>
    <scope>NUCLEOTIDE SEQUENCE</scope>
    <source>
        <strain evidence="2">UH-Tt-Lm1</strain>
    </source>
</reference>
<feature type="compositionally biased region" description="Basic and acidic residues" evidence="1">
    <location>
        <begin position="254"/>
        <end position="268"/>
    </location>
</feature>
<dbReference type="EMBL" id="WIUZ02000005">
    <property type="protein sequence ID" value="KAF9787191.1"/>
    <property type="molecule type" value="Genomic_DNA"/>
</dbReference>
<accession>A0A9P6HI48</accession>
<sequence length="316" mass="35703">MNVDEQLVTVPFAIQLAKERLSPFQCGWTLKRSDRTAGGPCKITLNSWHTLRLHTLKAHCRLGEIECKLPGCNLLIKVMRDTEELREHILTGHLNNLKLPCPIKSCTNVLRETRLGHHFQSEHGDFLDQPFSQLQVQLQSIHPYTLVIPPLTPLPPTTIPVFATRNLPLYPHPKHVQLPEEVESSESEVDEEMLQLTLGIEDCRIEFQMKSPVAEAEFLSMPFDPHGRIPSTKWPPEKSIGYEAFAKKMAKLHPKPEKPAEQPQRPDEDQVQIQIREEPPASSSSMPFSTRQYARKTGIPASGSARATRVRGSKTA</sequence>
<proteinExistence type="predicted"/>
<evidence type="ECO:0000256" key="1">
    <source>
        <dbReference type="SAM" id="MobiDB-lite"/>
    </source>
</evidence>
<name>A0A9P6HI48_9AGAM</name>
<comment type="caution">
    <text evidence="2">The sequence shown here is derived from an EMBL/GenBank/DDBJ whole genome shotgun (WGS) entry which is preliminary data.</text>
</comment>
<feature type="region of interest" description="Disordered" evidence="1">
    <location>
        <begin position="250"/>
        <end position="316"/>
    </location>
</feature>
<dbReference type="OrthoDB" id="2576496at2759"/>
<reference evidence="2" key="2">
    <citation type="submission" date="2020-11" db="EMBL/GenBank/DDBJ databases">
        <authorList>
            <consortium name="DOE Joint Genome Institute"/>
            <person name="Kuo A."/>
            <person name="Miyauchi S."/>
            <person name="Kiss E."/>
            <person name="Drula E."/>
            <person name="Kohler A."/>
            <person name="Sanchez-Garcia M."/>
            <person name="Andreopoulos B."/>
            <person name="Barry K.W."/>
            <person name="Bonito G."/>
            <person name="Buee M."/>
            <person name="Carver A."/>
            <person name="Chen C."/>
            <person name="Cichocki N."/>
            <person name="Clum A."/>
            <person name="Culley D."/>
            <person name="Crous P.W."/>
            <person name="Fauchery L."/>
            <person name="Girlanda M."/>
            <person name="Hayes R."/>
            <person name="Keri Z."/>
            <person name="Labutti K."/>
            <person name="Lipzen A."/>
            <person name="Lombard V."/>
            <person name="Magnuson J."/>
            <person name="Maillard F."/>
            <person name="Morin E."/>
            <person name="Murat C."/>
            <person name="Nolan M."/>
            <person name="Ohm R."/>
            <person name="Pangilinan J."/>
            <person name="Pereira M."/>
            <person name="Perotto S."/>
            <person name="Peter M."/>
            <person name="Riley R."/>
            <person name="Sitrit Y."/>
            <person name="Stielow B."/>
            <person name="Szollosi G."/>
            <person name="Zifcakova L."/>
            <person name="Stursova M."/>
            <person name="Spatafora J.W."/>
            <person name="Tedersoo L."/>
            <person name="Vaario L.-M."/>
            <person name="Yamada A."/>
            <person name="Yan M."/>
            <person name="Wang P."/>
            <person name="Xu J."/>
            <person name="Bruns T."/>
            <person name="Baldrian P."/>
            <person name="Vilgalys R."/>
            <person name="Henrissat B."/>
            <person name="Grigoriev I.V."/>
            <person name="Hibbett D."/>
            <person name="Nagy L.G."/>
            <person name="Martin F.M."/>
        </authorList>
    </citation>
    <scope>NUCLEOTIDE SEQUENCE</scope>
    <source>
        <strain evidence="2">UH-Tt-Lm1</strain>
    </source>
</reference>
<dbReference type="AlphaFoldDB" id="A0A9P6HI48"/>
<dbReference type="Proteomes" id="UP000736335">
    <property type="component" value="Unassembled WGS sequence"/>
</dbReference>
<gene>
    <name evidence="2" type="ORF">BJ322DRAFT_706858</name>
</gene>
<evidence type="ECO:0000313" key="3">
    <source>
        <dbReference type="Proteomes" id="UP000736335"/>
    </source>
</evidence>
<organism evidence="2 3">
    <name type="scientific">Thelephora terrestris</name>
    <dbReference type="NCBI Taxonomy" id="56493"/>
    <lineage>
        <taxon>Eukaryota</taxon>
        <taxon>Fungi</taxon>
        <taxon>Dikarya</taxon>
        <taxon>Basidiomycota</taxon>
        <taxon>Agaricomycotina</taxon>
        <taxon>Agaricomycetes</taxon>
        <taxon>Thelephorales</taxon>
        <taxon>Thelephoraceae</taxon>
        <taxon>Thelephora</taxon>
    </lineage>
</organism>
<keyword evidence="3" id="KW-1185">Reference proteome</keyword>
<feature type="compositionally biased region" description="Polar residues" evidence="1">
    <location>
        <begin position="281"/>
        <end position="292"/>
    </location>
</feature>